<dbReference type="EMBL" id="KV425882">
    <property type="protein sequence ID" value="KZW03760.1"/>
    <property type="molecule type" value="Genomic_DNA"/>
</dbReference>
<dbReference type="AlphaFoldDB" id="A0A166BSX2"/>
<dbReference type="SUPFAM" id="SSF82199">
    <property type="entry name" value="SET domain"/>
    <property type="match status" value="1"/>
</dbReference>
<evidence type="ECO:0000256" key="1">
    <source>
        <dbReference type="ARBA" id="ARBA00022603"/>
    </source>
</evidence>
<dbReference type="InParanoid" id="A0A166BSX2"/>
<sequence length="390" mass="42652">MNVVVKQVPMGESQGTRVMKNVLVATKDFNVGEVIYTELPMAAALDVDLEGTGKYCSQCFRALTGSVVRIPDDPLKSAYCSEECRDLAAYQHHSFAFGIGSLIPQEPTPPPPAPRRAAQNAFAELVRSTGRLRPLLTLRLFAHQVMSETYKLLAGVTPAPPSGLPEADTSDYTFADHVERLRFLELEAPVEEHVAMRAVFATALNTDDPAEVVTDERYDMLKGKVGYNAIGVAFGNGREDRPSKAPGLSPGGGEENKLDYEWTRTPLGTDRQVGAALYRVSSYLGHSCTPSTRPTFPKGTYELHLVASRSIMKGDELTMAYVNVDRRSDDVSAKQCLLRRCAQLAAGWRFLCKCERCLQESPTRGKDAEAVEDGAKVEDAVKRFEDAAAA</sequence>
<dbReference type="STRING" id="1314781.A0A166BSX2"/>
<comment type="catalytic activity">
    <reaction evidence="6">
        <text>L-lysyl-[histone] + S-adenosyl-L-methionine = N(6)-methyl-L-lysyl-[histone] + S-adenosyl-L-homocysteine + H(+)</text>
        <dbReference type="Rhea" id="RHEA:10024"/>
        <dbReference type="Rhea" id="RHEA-COMP:9845"/>
        <dbReference type="Rhea" id="RHEA-COMP:9846"/>
        <dbReference type="ChEBI" id="CHEBI:15378"/>
        <dbReference type="ChEBI" id="CHEBI:29969"/>
        <dbReference type="ChEBI" id="CHEBI:57856"/>
        <dbReference type="ChEBI" id="CHEBI:59789"/>
        <dbReference type="ChEBI" id="CHEBI:61929"/>
    </reaction>
    <physiologicalReaction direction="left-to-right" evidence="6">
        <dbReference type="Rhea" id="RHEA:10025"/>
    </physiologicalReaction>
</comment>
<evidence type="ECO:0000259" key="8">
    <source>
        <dbReference type="Pfam" id="PF00856"/>
    </source>
</evidence>
<evidence type="ECO:0000256" key="4">
    <source>
        <dbReference type="ARBA" id="ARBA00042380"/>
    </source>
</evidence>
<dbReference type="Gene3D" id="6.10.140.2220">
    <property type="match status" value="1"/>
</dbReference>
<feature type="region of interest" description="Disordered" evidence="7">
    <location>
        <begin position="238"/>
        <end position="257"/>
    </location>
</feature>
<dbReference type="CDD" id="cd20071">
    <property type="entry name" value="SET_SMYD"/>
    <property type="match status" value="1"/>
</dbReference>
<evidence type="ECO:0000313" key="10">
    <source>
        <dbReference type="Proteomes" id="UP000077266"/>
    </source>
</evidence>
<proteinExistence type="predicted"/>
<dbReference type="InterPro" id="IPR046341">
    <property type="entry name" value="SET_dom_sf"/>
</dbReference>
<keyword evidence="3" id="KW-0949">S-adenosyl-L-methionine</keyword>
<dbReference type="Gene3D" id="2.170.270.10">
    <property type="entry name" value="SET domain"/>
    <property type="match status" value="2"/>
</dbReference>
<keyword evidence="1" id="KW-0489">Methyltransferase</keyword>
<dbReference type="GO" id="GO:0045814">
    <property type="term" value="P:negative regulation of gene expression, epigenetic"/>
    <property type="evidence" value="ECO:0007669"/>
    <property type="project" value="TreeGrafter"/>
</dbReference>
<dbReference type="Proteomes" id="UP000077266">
    <property type="component" value="Unassembled WGS sequence"/>
</dbReference>
<evidence type="ECO:0000313" key="9">
    <source>
        <dbReference type="EMBL" id="KZW03760.1"/>
    </source>
</evidence>
<dbReference type="InterPro" id="IPR001214">
    <property type="entry name" value="SET_dom"/>
</dbReference>
<gene>
    <name evidence="9" type="ORF">EXIGLDRAFT_599478</name>
</gene>
<protein>
    <recommendedName>
        <fullName evidence="5">Histone-lysine N-methyltransferase SET5</fullName>
    </recommendedName>
    <alternativeName>
        <fullName evidence="4">SET domain-containing protein 5</fullName>
    </alternativeName>
</protein>
<keyword evidence="2" id="KW-0808">Transferase</keyword>
<dbReference type="PANTHER" id="PTHR46402:SF2">
    <property type="entry name" value="HISTONE-LYSINE N-TRIMETHYLTRANSFERASE SMYD5"/>
    <property type="match status" value="1"/>
</dbReference>
<reference evidence="9 10" key="1">
    <citation type="journal article" date="2016" name="Mol. Biol. Evol.">
        <title>Comparative Genomics of Early-Diverging Mushroom-Forming Fungi Provides Insights into the Origins of Lignocellulose Decay Capabilities.</title>
        <authorList>
            <person name="Nagy L.G."/>
            <person name="Riley R."/>
            <person name="Tritt A."/>
            <person name="Adam C."/>
            <person name="Daum C."/>
            <person name="Floudas D."/>
            <person name="Sun H."/>
            <person name="Yadav J.S."/>
            <person name="Pangilinan J."/>
            <person name="Larsson K.H."/>
            <person name="Matsuura K."/>
            <person name="Barry K."/>
            <person name="Labutti K."/>
            <person name="Kuo R."/>
            <person name="Ohm R.A."/>
            <person name="Bhattacharya S.S."/>
            <person name="Shirouzu T."/>
            <person name="Yoshinaga Y."/>
            <person name="Martin F.M."/>
            <person name="Grigoriev I.V."/>
            <person name="Hibbett D.S."/>
        </authorList>
    </citation>
    <scope>NUCLEOTIDE SEQUENCE [LARGE SCALE GENOMIC DNA]</scope>
    <source>
        <strain evidence="9 10">HHB12029</strain>
    </source>
</reference>
<dbReference type="PANTHER" id="PTHR46402">
    <property type="entry name" value="SET AND MYND DOMAIN-CONTAINING PROTEIN 5"/>
    <property type="match status" value="1"/>
</dbReference>
<evidence type="ECO:0000256" key="5">
    <source>
        <dbReference type="ARBA" id="ARBA00044528"/>
    </source>
</evidence>
<keyword evidence="10" id="KW-1185">Reference proteome</keyword>
<organism evidence="9 10">
    <name type="scientific">Exidia glandulosa HHB12029</name>
    <dbReference type="NCBI Taxonomy" id="1314781"/>
    <lineage>
        <taxon>Eukaryota</taxon>
        <taxon>Fungi</taxon>
        <taxon>Dikarya</taxon>
        <taxon>Basidiomycota</taxon>
        <taxon>Agaricomycotina</taxon>
        <taxon>Agaricomycetes</taxon>
        <taxon>Auriculariales</taxon>
        <taxon>Exidiaceae</taxon>
        <taxon>Exidia</taxon>
    </lineage>
</organism>
<evidence type="ECO:0000256" key="3">
    <source>
        <dbReference type="ARBA" id="ARBA00022691"/>
    </source>
</evidence>
<dbReference type="GO" id="GO:0032259">
    <property type="term" value="P:methylation"/>
    <property type="evidence" value="ECO:0007669"/>
    <property type="project" value="UniProtKB-KW"/>
</dbReference>
<evidence type="ECO:0000256" key="2">
    <source>
        <dbReference type="ARBA" id="ARBA00022679"/>
    </source>
</evidence>
<dbReference type="GO" id="GO:0042799">
    <property type="term" value="F:histone H4K20 methyltransferase activity"/>
    <property type="evidence" value="ECO:0007669"/>
    <property type="project" value="TreeGrafter"/>
</dbReference>
<evidence type="ECO:0000256" key="6">
    <source>
        <dbReference type="ARBA" id="ARBA00048619"/>
    </source>
</evidence>
<dbReference type="Pfam" id="PF00856">
    <property type="entry name" value="SET"/>
    <property type="match status" value="1"/>
</dbReference>
<accession>A0A166BSX2</accession>
<feature type="domain" description="SET" evidence="8">
    <location>
        <begin position="23"/>
        <end position="321"/>
    </location>
</feature>
<evidence type="ECO:0000256" key="7">
    <source>
        <dbReference type="SAM" id="MobiDB-lite"/>
    </source>
</evidence>
<name>A0A166BSX2_EXIGL</name>
<dbReference type="OrthoDB" id="2154253at2759"/>